<dbReference type="EMBL" id="LT550104">
    <property type="protein sequence ID" value="SAL95000.1"/>
    <property type="molecule type" value="Genomic_DNA"/>
</dbReference>
<feature type="region of interest" description="Disordered" evidence="1">
    <location>
        <begin position="263"/>
        <end position="338"/>
    </location>
</feature>
<proteinExistence type="predicted"/>
<feature type="region of interest" description="Disordered" evidence="1">
    <location>
        <begin position="228"/>
        <end position="250"/>
    </location>
</feature>
<sequence>MNTNSPIDSRVLIAQEMAQISANVRTLTDEIKTLVYANNRQERMISDQQNQIKTLTETVEEMKTCLAITTRHTASASSEQPAPERSMNADTIEPLAWVKGADGKYRRPPFRSSVIAIIGSRWKDCVTTPGQALTNLKYWAQQRVEQLHHGSFREVKGKTKSSWTYLPPATQQLDQHSQRQRSSYPGITEKFREAKEVVTTAEAANTTDDIDFADYFDVENSDLDTFMQYGNVNDPPSPLPTSPDAASTREGSVITVDSVLTRENTPTFAAPPHQEFRVPVRRRPAAANKPRATSVVSTGTSAISGQRAIPDVVASSAQKNKRKTTASGSQTKRKANNP</sequence>
<evidence type="ECO:0000313" key="3">
    <source>
        <dbReference type="Proteomes" id="UP000078561"/>
    </source>
</evidence>
<dbReference type="Proteomes" id="UP000078561">
    <property type="component" value="Unassembled WGS sequence"/>
</dbReference>
<protein>
    <submittedName>
        <fullName evidence="2">Uncharacterized protein</fullName>
    </submittedName>
</protein>
<keyword evidence="3" id="KW-1185">Reference proteome</keyword>
<feature type="compositionally biased region" description="Polar residues" evidence="1">
    <location>
        <begin position="294"/>
        <end position="304"/>
    </location>
</feature>
<name>A0A163IRW4_ABSGL</name>
<evidence type="ECO:0000313" key="2">
    <source>
        <dbReference type="EMBL" id="SAL95000.1"/>
    </source>
</evidence>
<accession>A0A163IRW4</accession>
<organism evidence="2">
    <name type="scientific">Absidia glauca</name>
    <name type="common">Pin mould</name>
    <dbReference type="NCBI Taxonomy" id="4829"/>
    <lineage>
        <taxon>Eukaryota</taxon>
        <taxon>Fungi</taxon>
        <taxon>Fungi incertae sedis</taxon>
        <taxon>Mucoromycota</taxon>
        <taxon>Mucoromycotina</taxon>
        <taxon>Mucoromycetes</taxon>
        <taxon>Mucorales</taxon>
        <taxon>Cunninghamellaceae</taxon>
        <taxon>Absidia</taxon>
    </lineage>
</organism>
<dbReference type="InParanoid" id="A0A163IRW4"/>
<evidence type="ECO:0000256" key="1">
    <source>
        <dbReference type="SAM" id="MobiDB-lite"/>
    </source>
</evidence>
<gene>
    <name evidence="2" type="primary">ABSGL_00295.1 scaffold 446</name>
</gene>
<reference evidence="2" key="1">
    <citation type="submission" date="2016-04" db="EMBL/GenBank/DDBJ databases">
        <authorList>
            <person name="Evans L.H."/>
            <person name="Alamgir A."/>
            <person name="Owens N."/>
            <person name="Weber N.D."/>
            <person name="Virtaneva K."/>
            <person name="Barbian K."/>
            <person name="Babar A."/>
            <person name="Rosenke K."/>
        </authorList>
    </citation>
    <scope>NUCLEOTIDE SEQUENCE [LARGE SCALE GENOMIC DNA]</scope>
    <source>
        <strain evidence="2">CBS 101.48</strain>
    </source>
</reference>
<dbReference type="AlphaFoldDB" id="A0A163IRW4"/>